<organism evidence="10 11">
    <name type="scientific">Gadus morhua</name>
    <name type="common">Atlantic cod</name>
    <dbReference type="NCBI Taxonomy" id="8049"/>
    <lineage>
        <taxon>Eukaryota</taxon>
        <taxon>Metazoa</taxon>
        <taxon>Chordata</taxon>
        <taxon>Craniata</taxon>
        <taxon>Vertebrata</taxon>
        <taxon>Euteleostomi</taxon>
        <taxon>Actinopterygii</taxon>
        <taxon>Neopterygii</taxon>
        <taxon>Teleostei</taxon>
        <taxon>Neoteleostei</taxon>
        <taxon>Acanthomorphata</taxon>
        <taxon>Zeiogadaria</taxon>
        <taxon>Gadariae</taxon>
        <taxon>Gadiformes</taxon>
        <taxon>Gadoidei</taxon>
        <taxon>Gadidae</taxon>
        <taxon>Gadus</taxon>
    </lineage>
</organism>
<name>A0A8C5BTH7_GADMO</name>
<evidence type="ECO:0000256" key="1">
    <source>
        <dbReference type="ARBA" id="ARBA00004141"/>
    </source>
</evidence>
<reference evidence="10" key="2">
    <citation type="submission" date="2025-09" db="UniProtKB">
        <authorList>
            <consortium name="Ensembl"/>
        </authorList>
    </citation>
    <scope>IDENTIFICATION</scope>
</reference>
<dbReference type="Gene3D" id="1.20.1070.10">
    <property type="entry name" value="Rhodopsin 7-helix transmembrane proteins"/>
    <property type="match status" value="1"/>
</dbReference>
<keyword evidence="7" id="KW-1003">Cell membrane</keyword>
<dbReference type="Ensembl" id="ENSGMOT00000030177.1">
    <property type="protein sequence ID" value="ENSGMOP00000052559.1"/>
    <property type="gene ID" value="ENSGMOG00000036325.1"/>
</dbReference>
<keyword evidence="5 6" id="KW-0807">Transducer</keyword>
<proteinExistence type="inferred from homology"/>
<comment type="similarity">
    <text evidence="6">Belongs to the G-protein coupled receptor 1 family.</text>
</comment>
<dbReference type="InterPro" id="IPR052921">
    <property type="entry name" value="GPCR1_Superfamily_Member"/>
</dbReference>
<dbReference type="Proteomes" id="UP000694546">
    <property type="component" value="Chromosome 16"/>
</dbReference>
<evidence type="ECO:0000256" key="7">
    <source>
        <dbReference type="RuleBase" id="RU363047"/>
    </source>
</evidence>
<evidence type="ECO:0000256" key="5">
    <source>
        <dbReference type="ARBA" id="ARBA00023224"/>
    </source>
</evidence>
<dbReference type="PRINTS" id="PR00237">
    <property type="entry name" value="GPCRRHODOPSN"/>
</dbReference>
<dbReference type="InterPro" id="IPR017452">
    <property type="entry name" value="GPCR_Rhodpsn_7TM"/>
</dbReference>
<dbReference type="PROSITE" id="PS00237">
    <property type="entry name" value="G_PROTEIN_RECEP_F1_1"/>
    <property type="match status" value="1"/>
</dbReference>
<dbReference type="GO" id="GO:0005549">
    <property type="term" value="F:odorant binding"/>
    <property type="evidence" value="ECO:0007669"/>
    <property type="project" value="TreeGrafter"/>
</dbReference>
<feature type="transmembrane region" description="Helical" evidence="7">
    <location>
        <begin position="60"/>
        <end position="80"/>
    </location>
</feature>
<dbReference type="PANTHER" id="PTHR26451">
    <property type="entry name" value="G_PROTEIN_RECEP_F1_2 DOMAIN-CONTAINING PROTEIN"/>
    <property type="match status" value="1"/>
</dbReference>
<evidence type="ECO:0000256" key="2">
    <source>
        <dbReference type="ARBA" id="ARBA00022692"/>
    </source>
</evidence>
<evidence type="ECO:0000256" key="3">
    <source>
        <dbReference type="ARBA" id="ARBA00022989"/>
    </source>
</evidence>
<keyword evidence="2 6" id="KW-0812">Transmembrane</keyword>
<dbReference type="RefSeq" id="XP_030236657.1">
    <property type="nucleotide sequence ID" value="XM_030380797.1"/>
</dbReference>
<reference evidence="10" key="1">
    <citation type="submission" date="2025-08" db="UniProtKB">
        <authorList>
            <consortium name="Ensembl"/>
        </authorList>
    </citation>
    <scope>IDENTIFICATION</scope>
</reference>
<keyword evidence="4 7" id="KW-0472">Membrane</keyword>
<keyword evidence="11" id="KW-1185">Reference proteome</keyword>
<feature type="transmembrane region" description="Helical" evidence="7">
    <location>
        <begin position="100"/>
        <end position="118"/>
    </location>
</feature>
<dbReference type="PROSITE" id="PS50262">
    <property type="entry name" value="G_PROTEIN_RECEP_F1_2"/>
    <property type="match status" value="1"/>
</dbReference>
<feature type="transmembrane region" description="Helical" evidence="7">
    <location>
        <begin position="139"/>
        <end position="160"/>
    </location>
</feature>
<evidence type="ECO:0000313" key="10">
    <source>
        <dbReference type="Ensembl" id="ENSGMOP00000052559.1"/>
    </source>
</evidence>
<gene>
    <name evidence="10" type="primary">LOC115561025</name>
</gene>
<sequence>MNQSFLYTALSLTAYSPPGLLNYVFFVLCLLLYVLTLCANVLLIALILSDPHLHKPMYTFLLHLALNGIVGSCAVCPKVMQSLLSRDPFMSYGGCLLQVLFVNVYTLCAYAILAVMAYDRYISICKPLQYHTIITPGRVRVLLAAAYLFPVGLTAVQVYLTSQLPLCRFAVNKMFCDNLVVVKLACFRRDLDNVYGLFIVCSLVLFPFVCVLLSYMQILSVSWRASKASQRKALSTCAPHLIIFINFSTIIFYSVLYNRRDSVSVLGNFLNSTLFALLPPLFHPLVYGLRTKEIQRSIQKLLLAAPPRPGPALPHLRVVPVDRSPHPASRRLGS</sequence>
<feature type="region of interest" description="Disordered" evidence="8">
    <location>
        <begin position="314"/>
        <end position="334"/>
    </location>
</feature>
<comment type="subcellular location">
    <subcellularLocation>
        <location evidence="7">Cell membrane</location>
        <topology evidence="7">Multi-pass membrane protein</topology>
    </subcellularLocation>
    <subcellularLocation>
        <location evidence="1">Membrane</location>
        <topology evidence="1">Multi-pass membrane protein</topology>
    </subcellularLocation>
</comment>
<dbReference type="InterPro" id="IPR000276">
    <property type="entry name" value="GPCR_Rhodpsn"/>
</dbReference>
<dbReference type="GO" id="GO:0005886">
    <property type="term" value="C:plasma membrane"/>
    <property type="evidence" value="ECO:0007669"/>
    <property type="project" value="UniProtKB-SubCell"/>
</dbReference>
<evidence type="ECO:0000256" key="4">
    <source>
        <dbReference type="ARBA" id="ARBA00023136"/>
    </source>
</evidence>
<keyword evidence="6" id="KW-0675">Receptor</keyword>
<dbReference type="GeneTree" id="ENSGT00940000167612"/>
<feature type="transmembrane region" description="Helical" evidence="7">
    <location>
        <begin position="237"/>
        <end position="257"/>
    </location>
</feature>
<dbReference type="InterPro" id="IPR000725">
    <property type="entry name" value="Olfact_rcpt"/>
</dbReference>
<accession>A0A8C5BTH7</accession>
<keyword evidence="6" id="KW-0297">G-protein coupled receptor</keyword>
<dbReference type="OrthoDB" id="5967898at2759"/>
<dbReference type="GO" id="GO:0004984">
    <property type="term" value="F:olfactory receptor activity"/>
    <property type="evidence" value="ECO:0007669"/>
    <property type="project" value="InterPro"/>
</dbReference>
<dbReference type="SUPFAM" id="SSF81321">
    <property type="entry name" value="Family A G protein-coupled receptor-like"/>
    <property type="match status" value="1"/>
</dbReference>
<evidence type="ECO:0000256" key="8">
    <source>
        <dbReference type="SAM" id="MobiDB-lite"/>
    </source>
</evidence>
<dbReference type="AlphaFoldDB" id="A0A8C5BTH7"/>
<dbReference type="OMA" id="YGTCAYA"/>
<dbReference type="PRINTS" id="PR00245">
    <property type="entry name" value="OLFACTORYR"/>
</dbReference>
<evidence type="ECO:0000313" key="11">
    <source>
        <dbReference type="Proteomes" id="UP000694546"/>
    </source>
</evidence>
<dbReference type="Pfam" id="PF13853">
    <property type="entry name" value="7tm_4"/>
    <property type="match status" value="1"/>
</dbReference>
<keyword evidence="7" id="KW-0716">Sensory transduction</keyword>
<feature type="transmembrane region" description="Helical" evidence="7">
    <location>
        <begin position="20"/>
        <end position="48"/>
    </location>
</feature>
<dbReference type="GeneID" id="115561025"/>
<feature type="domain" description="G-protein coupled receptors family 1 profile" evidence="9">
    <location>
        <begin position="39"/>
        <end position="287"/>
    </location>
</feature>
<keyword evidence="3 7" id="KW-1133">Transmembrane helix</keyword>
<feature type="transmembrane region" description="Helical" evidence="7">
    <location>
        <begin position="269"/>
        <end position="289"/>
    </location>
</feature>
<evidence type="ECO:0000256" key="6">
    <source>
        <dbReference type="RuleBase" id="RU000688"/>
    </source>
</evidence>
<dbReference type="PANTHER" id="PTHR26451:SF345">
    <property type="entry name" value="OLFACTORY RECEPTOR"/>
    <property type="match status" value="1"/>
</dbReference>
<feature type="transmembrane region" description="Helical" evidence="7">
    <location>
        <begin position="194"/>
        <end position="216"/>
    </location>
</feature>
<evidence type="ECO:0000259" key="9">
    <source>
        <dbReference type="PROSITE" id="PS50262"/>
    </source>
</evidence>
<protein>
    <recommendedName>
        <fullName evidence="7">Olfactory receptor</fullName>
    </recommendedName>
</protein>
<dbReference type="GO" id="GO:0004930">
    <property type="term" value="F:G protein-coupled receptor activity"/>
    <property type="evidence" value="ECO:0007669"/>
    <property type="project" value="UniProtKB-KW"/>
</dbReference>
<keyword evidence="7" id="KW-0552">Olfaction</keyword>